<dbReference type="Pfam" id="PF02563">
    <property type="entry name" value="Poly_export"/>
    <property type="match status" value="1"/>
</dbReference>
<keyword evidence="9" id="KW-0406">Ion transport</keyword>
<dbReference type="InterPro" id="IPR049712">
    <property type="entry name" value="Poly_export"/>
</dbReference>
<dbReference type="PANTHER" id="PTHR33619:SF3">
    <property type="entry name" value="POLYSACCHARIDE EXPORT PROTEIN GFCE-RELATED"/>
    <property type="match status" value="1"/>
</dbReference>
<evidence type="ECO:0000256" key="14">
    <source>
        <dbReference type="ARBA" id="ARBA00023288"/>
    </source>
</evidence>
<evidence type="ECO:0000313" key="17">
    <source>
        <dbReference type="EMBL" id="MFC0203450.1"/>
    </source>
</evidence>
<keyword evidence="7" id="KW-0732">Signal</keyword>
<keyword evidence="3" id="KW-0813">Transport</keyword>
<name>A0ABV6CU71_9SPHN</name>
<evidence type="ECO:0000256" key="11">
    <source>
        <dbReference type="ARBA" id="ARBA00023136"/>
    </source>
</evidence>
<keyword evidence="4" id="KW-1134">Transmembrane beta strand</keyword>
<comment type="caution">
    <text evidence="17">The sequence shown here is derived from an EMBL/GenBank/DDBJ whole genome shotgun (WGS) entry which is preliminary data.</text>
</comment>
<keyword evidence="8" id="KW-0625">Polysaccharide transport</keyword>
<keyword evidence="18" id="KW-1185">Reference proteome</keyword>
<sequence>MQLRGGFALDSEGVLNFRGRTLRCALLLGVTLTIGGCALAPLSGPTSAAIGDASREGFDQSSIAVIDVSNDIARRLVEHGRPQMFADVLGEGQPVGTVIGKGDTLDISIWEAPPATLFGSGGGDSRVTSSASTARGTSLPEQMVDEGGRVVIPFVGSLAVVGLTPKQVEQQIVSRLAGKAHQPQALVRLTGNANRTVTVVGEVTNSSRVPLSPRGERLLDVLASVGGTRQQVTKTTVQITRDGTVASMPMEAVIRDPRQNIRLQPGDVVTALFQPFSFTALGATGRNEEVLFEASGLTLSQALGRAAGLQDARANAKGVFLFRLEDPAALAGLQVPVGPPTPDGKIPVIYRINLRDPRTLFVAQSFPIRDRDVLYVTNAPIADVQKFVNVIYSSILPIATAATVSP</sequence>
<feature type="domain" description="SLBB" evidence="16">
    <location>
        <begin position="282"/>
        <end position="376"/>
    </location>
</feature>
<accession>A0ABV6CU71</accession>
<keyword evidence="11" id="KW-0472">Membrane</keyword>
<evidence type="ECO:0000256" key="13">
    <source>
        <dbReference type="ARBA" id="ARBA00023237"/>
    </source>
</evidence>
<evidence type="ECO:0000256" key="8">
    <source>
        <dbReference type="ARBA" id="ARBA00023047"/>
    </source>
</evidence>
<gene>
    <name evidence="17" type="ORF">ACFFJC_04090</name>
</gene>
<evidence type="ECO:0000256" key="1">
    <source>
        <dbReference type="ARBA" id="ARBA00004571"/>
    </source>
</evidence>
<dbReference type="Pfam" id="PF22461">
    <property type="entry name" value="SLBB_2"/>
    <property type="match status" value="2"/>
</dbReference>
<comment type="subcellular location">
    <subcellularLocation>
        <location evidence="1">Cell outer membrane</location>
        <topology evidence="1">Multi-pass membrane protein</topology>
    </subcellularLocation>
</comment>
<evidence type="ECO:0000259" key="16">
    <source>
        <dbReference type="Pfam" id="PF22461"/>
    </source>
</evidence>
<dbReference type="EMBL" id="JBHLWK010000007">
    <property type="protein sequence ID" value="MFC0203450.1"/>
    <property type="molecule type" value="Genomic_DNA"/>
</dbReference>
<evidence type="ECO:0000256" key="3">
    <source>
        <dbReference type="ARBA" id="ARBA00022448"/>
    </source>
</evidence>
<keyword evidence="14" id="KW-0449">Lipoprotein</keyword>
<dbReference type="RefSeq" id="WP_379486225.1">
    <property type="nucleotide sequence ID" value="NZ_JBHLWK010000007.1"/>
</dbReference>
<keyword evidence="13" id="KW-0998">Cell outer membrane</keyword>
<dbReference type="Gene3D" id="3.30.1950.10">
    <property type="entry name" value="wza like domain"/>
    <property type="match status" value="1"/>
</dbReference>
<organism evidence="17 18">
    <name type="scientific">Novosphingobium soli</name>
    <dbReference type="NCBI Taxonomy" id="574956"/>
    <lineage>
        <taxon>Bacteria</taxon>
        <taxon>Pseudomonadati</taxon>
        <taxon>Pseudomonadota</taxon>
        <taxon>Alphaproteobacteria</taxon>
        <taxon>Sphingomonadales</taxon>
        <taxon>Sphingomonadaceae</taxon>
        <taxon>Novosphingobium</taxon>
    </lineage>
</organism>
<evidence type="ECO:0000256" key="2">
    <source>
        <dbReference type="ARBA" id="ARBA00009450"/>
    </source>
</evidence>
<proteinExistence type="inferred from homology"/>
<feature type="domain" description="SLBB" evidence="16">
    <location>
        <begin position="196"/>
        <end position="269"/>
    </location>
</feature>
<keyword evidence="5" id="KW-0762">Sugar transport</keyword>
<feature type="domain" description="Polysaccharide export protein N-terminal" evidence="15">
    <location>
        <begin position="96"/>
        <end position="189"/>
    </location>
</feature>
<comment type="similarity">
    <text evidence="2">Belongs to the BexD/CtrA/VexA family.</text>
</comment>
<evidence type="ECO:0000256" key="5">
    <source>
        <dbReference type="ARBA" id="ARBA00022597"/>
    </source>
</evidence>
<evidence type="ECO:0000256" key="7">
    <source>
        <dbReference type="ARBA" id="ARBA00022729"/>
    </source>
</evidence>
<keyword evidence="10" id="KW-0626">Porin</keyword>
<dbReference type="PANTHER" id="PTHR33619">
    <property type="entry name" value="POLYSACCHARIDE EXPORT PROTEIN GFCE-RELATED"/>
    <property type="match status" value="1"/>
</dbReference>
<evidence type="ECO:0000256" key="12">
    <source>
        <dbReference type="ARBA" id="ARBA00023139"/>
    </source>
</evidence>
<protein>
    <submittedName>
        <fullName evidence="17">Polysaccharide biosynthesis/export family protein</fullName>
    </submittedName>
</protein>
<evidence type="ECO:0000256" key="9">
    <source>
        <dbReference type="ARBA" id="ARBA00023065"/>
    </source>
</evidence>
<evidence type="ECO:0000313" key="18">
    <source>
        <dbReference type="Proteomes" id="UP001589798"/>
    </source>
</evidence>
<evidence type="ECO:0000259" key="15">
    <source>
        <dbReference type="Pfam" id="PF02563"/>
    </source>
</evidence>
<dbReference type="Gene3D" id="3.10.560.10">
    <property type="entry name" value="Outer membrane lipoprotein wza domain like"/>
    <property type="match status" value="2"/>
</dbReference>
<keyword evidence="6" id="KW-0812">Transmembrane</keyword>
<keyword evidence="12" id="KW-0564">Palmitate</keyword>
<dbReference type="InterPro" id="IPR003715">
    <property type="entry name" value="Poly_export_N"/>
</dbReference>
<evidence type="ECO:0000256" key="6">
    <source>
        <dbReference type="ARBA" id="ARBA00022692"/>
    </source>
</evidence>
<reference evidence="17 18" key="1">
    <citation type="submission" date="2024-09" db="EMBL/GenBank/DDBJ databases">
        <authorList>
            <person name="Sun Q."/>
            <person name="Mori K."/>
        </authorList>
    </citation>
    <scope>NUCLEOTIDE SEQUENCE [LARGE SCALE GENOMIC DNA]</scope>
    <source>
        <strain evidence="17 18">CCM 7706</strain>
    </source>
</reference>
<evidence type="ECO:0000256" key="10">
    <source>
        <dbReference type="ARBA" id="ARBA00023114"/>
    </source>
</evidence>
<dbReference type="InterPro" id="IPR054765">
    <property type="entry name" value="SLBB_dom"/>
</dbReference>
<evidence type="ECO:0000256" key="4">
    <source>
        <dbReference type="ARBA" id="ARBA00022452"/>
    </source>
</evidence>
<dbReference type="Proteomes" id="UP001589798">
    <property type="component" value="Unassembled WGS sequence"/>
</dbReference>